<name>A0A1I3N7X6_9BACL</name>
<accession>A0A1I3N7X6</accession>
<keyword evidence="2 3" id="KW-0808">Transferase</keyword>
<dbReference type="RefSeq" id="WP_093228763.1">
    <property type="nucleotide sequence ID" value="NZ_FORR01000004.1"/>
</dbReference>
<dbReference type="GO" id="GO:0035243">
    <property type="term" value="F:protein-arginine omega-N symmetric methyltransferase activity"/>
    <property type="evidence" value="ECO:0007669"/>
    <property type="project" value="TreeGrafter"/>
</dbReference>
<dbReference type="PANTHER" id="PTHR12049">
    <property type="entry name" value="PROTEIN ARGININE METHYLTRANSFERASE NDUFAF7, MITOCHONDRIAL"/>
    <property type="match status" value="1"/>
</dbReference>
<organism evidence="3 4">
    <name type="scientific">Thermoflavimicrobium dichotomicum</name>
    <dbReference type="NCBI Taxonomy" id="46223"/>
    <lineage>
        <taxon>Bacteria</taxon>
        <taxon>Bacillati</taxon>
        <taxon>Bacillota</taxon>
        <taxon>Bacilli</taxon>
        <taxon>Bacillales</taxon>
        <taxon>Thermoactinomycetaceae</taxon>
        <taxon>Thermoflavimicrobium</taxon>
    </lineage>
</organism>
<dbReference type="OrthoDB" id="9794208at2"/>
<keyword evidence="4" id="KW-1185">Reference proteome</keyword>
<dbReference type="STRING" id="46223.SAMN05421852_10430"/>
<reference evidence="3 4" key="1">
    <citation type="submission" date="2016-10" db="EMBL/GenBank/DDBJ databases">
        <authorList>
            <person name="de Groot N.N."/>
        </authorList>
    </citation>
    <scope>NUCLEOTIDE SEQUENCE [LARGE SCALE GENOMIC DNA]</scope>
    <source>
        <strain evidence="3 4">DSM 44778</strain>
    </source>
</reference>
<evidence type="ECO:0000256" key="1">
    <source>
        <dbReference type="ARBA" id="ARBA00022603"/>
    </source>
</evidence>
<dbReference type="Proteomes" id="UP000199545">
    <property type="component" value="Unassembled WGS sequence"/>
</dbReference>
<dbReference type="InterPro" id="IPR038375">
    <property type="entry name" value="NDUFAF7_sf"/>
</dbReference>
<dbReference type="PANTHER" id="PTHR12049:SF7">
    <property type="entry name" value="PROTEIN ARGININE METHYLTRANSFERASE NDUFAF7, MITOCHONDRIAL"/>
    <property type="match status" value="1"/>
</dbReference>
<protein>
    <submittedName>
        <fullName evidence="3">SAM-dependent methyltransferase, MidA family</fullName>
    </submittedName>
</protein>
<evidence type="ECO:0000313" key="3">
    <source>
        <dbReference type="EMBL" id="SFJ05292.1"/>
    </source>
</evidence>
<dbReference type="InterPro" id="IPR029063">
    <property type="entry name" value="SAM-dependent_MTases_sf"/>
</dbReference>
<evidence type="ECO:0000256" key="2">
    <source>
        <dbReference type="ARBA" id="ARBA00022679"/>
    </source>
</evidence>
<dbReference type="EMBL" id="FORR01000004">
    <property type="protein sequence ID" value="SFJ05292.1"/>
    <property type="molecule type" value="Genomic_DNA"/>
</dbReference>
<dbReference type="InterPro" id="IPR003788">
    <property type="entry name" value="NDUFAF7"/>
</dbReference>
<dbReference type="AlphaFoldDB" id="A0A1I3N7X6"/>
<dbReference type="Gene3D" id="3.40.50.12710">
    <property type="match status" value="1"/>
</dbReference>
<proteinExistence type="predicted"/>
<evidence type="ECO:0000313" key="4">
    <source>
        <dbReference type="Proteomes" id="UP000199545"/>
    </source>
</evidence>
<dbReference type="SUPFAM" id="SSF53335">
    <property type="entry name" value="S-adenosyl-L-methionine-dependent methyltransferases"/>
    <property type="match status" value="1"/>
</dbReference>
<gene>
    <name evidence="3" type="ORF">SAMN05421852_10430</name>
</gene>
<keyword evidence="1 3" id="KW-0489">Methyltransferase</keyword>
<sequence>MVHSLQQVMIEEMKRQPMQALTFARWMELHLYHPKWGYYQKERQHFGKEGDFFTNVHVGEVFGKVLSQAIYRLSGPVGLKEPWALVEMGSGDGRLAEQVVTGLLEKGVSPDSFHLILVETSPFLRERQKERFHALPVSCQWAGRISELPRYPFSIVYSNELVDAFPVHRIRCVAGKPHEIYVTVDPESLTFQETLGPLSTADIGEYLQVFRIALDEGQTIEVNLQAYEWLKEVANWIETGYLLTIDYGGTTEELVVPERRNGTIRYIKQHRLLSNPYEDVGEVDVTSHVNFSSLMRWGEEWGLQTLSFQTQAKFLIEEGILDWYPKNRLIDPFSSESKQQRAIQQLIHPYGMGEVFRVLLQVKRRGCPMKI</sequence>
<dbReference type="GO" id="GO:0032259">
    <property type="term" value="P:methylation"/>
    <property type="evidence" value="ECO:0007669"/>
    <property type="project" value="UniProtKB-KW"/>
</dbReference>
<dbReference type="Pfam" id="PF02636">
    <property type="entry name" value="Methyltransf_28"/>
    <property type="match status" value="1"/>
</dbReference>